<dbReference type="Proteomes" id="UP000192418">
    <property type="component" value="Unassembled WGS sequence"/>
</dbReference>
<dbReference type="Gene3D" id="3.30.230.30">
    <property type="entry name" value="Impact, N-terminal domain"/>
    <property type="match status" value="1"/>
</dbReference>
<dbReference type="GO" id="GO:0006446">
    <property type="term" value="P:regulation of translational initiation"/>
    <property type="evidence" value="ECO:0007669"/>
    <property type="project" value="TreeGrafter"/>
</dbReference>
<dbReference type="NCBIfam" id="TIGR00257">
    <property type="entry name" value="IMPACT_YIGZ"/>
    <property type="match status" value="1"/>
</dbReference>
<dbReference type="InterPro" id="IPR015796">
    <property type="entry name" value="Impact_YigZ-like"/>
</dbReference>
<evidence type="ECO:0000259" key="2">
    <source>
        <dbReference type="Pfam" id="PF01205"/>
    </source>
</evidence>
<dbReference type="STRING" id="1121400.SAMN02746065_11062"/>
<dbReference type="InterPro" id="IPR020569">
    <property type="entry name" value="UPF0029_Impact_CS"/>
</dbReference>
<reference evidence="3 4" key="1">
    <citation type="submission" date="2017-04" db="EMBL/GenBank/DDBJ databases">
        <authorList>
            <person name="Afonso C.L."/>
            <person name="Miller P.J."/>
            <person name="Scott M.A."/>
            <person name="Spackman E."/>
            <person name="Goraichik I."/>
            <person name="Dimitrov K.M."/>
            <person name="Suarez D.L."/>
            <person name="Swayne D.E."/>
        </authorList>
    </citation>
    <scope>NUCLEOTIDE SEQUENCE [LARGE SCALE GENOMIC DNA]</scope>
    <source>
        <strain evidence="3 4">DSM 3385</strain>
    </source>
</reference>
<dbReference type="PROSITE" id="PS00910">
    <property type="entry name" value="UPF0029"/>
    <property type="match status" value="1"/>
</dbReference>
<dbReference type="PANTHER" id="PTHR16301:SF20">
    <property type="entry name" value="IMPACT FAMILY MEMBER YIGZ"/>
    <property type="match status" value="1"/>
</dbReference>
<dbReference type="SUPFAM" id="SSF54211">
    <property type="entry name" value="Ribosomal protein S5 domain 2-like"/>
    <property type="match status" value="1"/>
</dbReference>
<comment type="similarity">
    <text evidence="1">Belongs to the IMPACT family.</text>
</comment>
<dbReference type="GO" id="GO:0005737">
    <property type="term" value="C:cytoplasm"/>
    <property type="evidence" value="ECO:0007669"/>
    <property type="project" value="TreeGrafter"/>
</dbReference>
<evidence type="ECO:0000313" key="4">
    <source>
        <dbReference type="Proteomes" id="UP000192418"/>
    </source>
</evidence>
<name>A0A1W2C0Z9_9BACT</name>
<dbReference type="EMBL" id="FWXY01000010">
    <property type="protein sequence ID" value="SMC78907.1"/>
    <property type="molecule type" value="Genomic_DNA"/>
</dbReference>
<organism evidence="3 4">
    <name type="scientific">Desulfocicer vacuolatum DSM 3385</name>
    <dbReference type="NCBI Taxonomy" id="1121400"/>
    <lineage>
        <taxon>Bacteria</taxon>
        <taxon>Pseudomonadati</taxon>
        <taxon>Thermodesulfobacteriota</taxon>
        <taxon>Desulfobacteria</taxon>
        <taxon>Desulfobacterales</taxon>
        <taxon>Desulfobacteraceae</taxon>
        <taxon>Desulfocicer</taxon>
    </lineage>
</organism>
<evidence type="ECO:0000313" key="3">
    <source>
        <dbReference type="EMBL" id="SMC78907.1"/>
    </source>
</evidence>
<protein>
    <submittedName>
        <fullName evidence="3">Uncharacterized protein, YigZ family</fullName>
    </submittedName>
</protein>
<dbReference type="AlphaFoldDB" id="A0A1W2C0Z9"/>
<dbReference type="SUPFAM" id="SSF54980">
    <property type="entry name" value="EF-G C-terminal domain-like"/>
    <property type="match status" value="1"/>
</dbReference>
<dbReference type="OrthoDB" id="9813771at2"/>
<accession>A0A1W2C0Z9</accession>
<dbReference type="InterPro" id="IPR023582">
    <property type="entry name" value="Impact"/>
</dbReference>
<dbReference type="PANTHER" id="PTHR16301">
    <property type="entry name" value="IMPACT-RELATED"/>
    <property type="match status" value="1"/>
</dbReference>
<dbReference type="InterPro" id="IPR036956">
    <property type="entry name" value="Impact_N_sf"/>
</dbReference>
<dbReference type="InterPro" id="IPR001498">
    <property type="entry name" value="Impact_N"/>
</dbReference>
<sequence>MEYFYSVKTPRSREIKIKRSTFICALCRVDSMEEAKTFISSVASEHKTATHNCWAYIVGDKGETFHCSDNGEPAGTAGKPMLNVLQSHHMTRIVAVVTRYFGGVKLGIRGLIEAYGEAVESAIALEKLMKLVKINSYRVTLPYAFNDTLLYQLNNLGVVIAETDYTEQVTHGVAVEAHDAPVLEKMLTEYQDGGKLTFEGPLDPEAQEC</sequence>
<proteinExistence type="inferred from homology"/>
<gene>
    <name evidence="3" type="ORF">SAMN02746065_11062</name>
</gene>
<dbReference type="RefSeq" id="WP_084069244.1">
    <property type="nucleotide sequence ID" value="NZ_FWXY01000010.1"/>
</dbReference>
<keyword evidence="4" id="KW-1185">Reference proteome</keyword>
<feature type="domain" description="Impact N-terminal" evidence="2">
    <location>
        <begin position="18"/>
        <end position="123"/>
    </location>
</feature>
<dbReference type="InterPro" id="IPR020568">
    <property type="entry name" value="Ribosomal_Su5_D2-typ_SF"/>
</dbReference>
<evidence type="ECO:0000256" key="1">
    <source>
        <dbReference type="ARBA" id="ARBA00007665"/>
    </source>
</evidence>
<dbReference type="Pfam" id="PF01205">
    <property type="entry name" value="Impact_N"/>
    <property type="match status" value="1"/>
</dbReference>
<dbReference type="InterPro" id="IPR035647">
    <property type="entry name" value="EFG_III/V"/>
</dbReference>